<name>A0A081LBF8_9BACI</name>
<proteinExistence type="inferred from homology"/>
<keyword evidence="3" id="KW-0028">Amino-acid biosynthesis</keyword>
<evidence type="ECO:0000256" key="2">
    <source>
        <dbReference type="ARBA" id="ARBA00007103"/>
    </source>
</evidence>
<evidence type="ECO:0000256" key="6">
    <source>
        <dbReference type="ARBA" id="ARBA00023192"/>
    </source>
</evidence>
<organism evidence="8 9">
    <name type="scientific">Bacillus zhangzhouensis</name>
    <dbReference type="NCBI Taxonomy" id="1178540"/>
    <lineage>
        <taxon>Bacteria</taxon>
        <taxon>Bacillati</taxon>
        <taxon>Bacillota</taxon>
        <taxon>Bacilli</taxon>
        <taxon>Bacillales</taxon>
        <taxon>Bacillaceae</taxon>
        <taxon>Bacillus</taxon>
    </lineage>
</organism>
<dbReference type="InterPro" id="IPR001216">
    <property type="entry name" value="P-phosphate_BS"/>
</dbReference>
<keyword evidence="6" id="KW-0198">Cysteine biosynthesis</keyword>
<dbReference type="PROSITE" id="PS00901">
    <property type="entry name" value="CYS_SYNTHASE"/>
    <property type="match status" value="1"/>
</dbReference>
<evidence type="ECO:0000256" key="5">
    <source>
        <dbReference type="ARBA" id="ARBA00022898"/>
    </source>
</evidence>
<accession>A0A081LBF8</accession>
<gene>
    <name evidence="8" type="ORF">BA70_19995</name>
</gene>
<dbReference type="Proteomes" id="UP000028091">
    <property type="component" value="Unassembled WGS sequence"/>
</dbReference>
<comment type="caution">
    <text evidence="8">The sequence shown here is derived from an EMBL/GenBank/DDBJ whole genome shotgun (WGS) entry which is preliminary data.</text>
</comment>
<evidence type="ECO:0000313" key="9">
    <source>
        <dbReference type="Proteomes" id="UP000028091"/>
    </source>
</evidence>
<evidence type="ECO:0000259" key="7">
    <source>
        <dbReference type="Pfam" id="PF00291"/>
    </source>
</evidence>
<dbReference type="Pfam" id="PF00291">
    <property type="entry name" value="PALP"/>
    <property type="match status" value="1"/>
</dbReference>
<dbReference type="InterPro" id="IPR001926">
    <property type="entry name" value="TrpB-like_PALP"/>
</dbReference>
<keyword evidence="9" id="KW-1185">Reference proteome</keyword>
<dbReference type="GO" id="GO:0006535">
    <property type="term" value="P:cysteine biosynthetic process from serine"/>
    <property type="evidence" value="ECO:0007669"/>
    <property type="project" value="InterPro"/>
</dbReference>
<evidence type="ECO:0000256" key="4">
    <source>
        <dbReference type="ARBA" id="ARBA00022679"/>
    </source>
</evidence>
<dbReference type="Gene3D" id="3.40.50.1100">
    <property type="match status" value="2"/>
</dbReference>
<reference evidence="8 9" key="1">
    <citation type="submission" date="2012-09" db="EMBL/GenBank/DDBJ databases">
        <title>Genome Sequence of Bacillus sp. DW5-4.</title>
        <authorList>
            <person name="Lai Q."/>
            <person name="Liu Y."/>
            <person name="Shao Z."/>
        </authorList>
    </citation>
    <scope>NUCLEOTIDE SEQUENCE [LARGE SCALE GENOMIC DNA]</scope>
    <source>
        <strain evidence="8 9">DW5-4</strain>
    </source>
</reference>
<evidence type="ECO:0000256" key="1">
    <source>
        <dbReference type="ARBA" id="ARBA00001933"/>
    </source>
</evidence>
<comment type="similarity">
    <text evidence="2">Belongs to the cysteine synthase/cystathionine beta-synthase family.</text>
</comment>
<comment type="cofactor">
    <cofactor evidence="1">
        <name>pyridoxal 5'-phosphate</name>
        <dbReference type="ChEBI" id="CHEBI:597326"/>
    </cofactor>
</comment>
<dbReference type="RefSeq" id="WP_034321418.1">
    <property type="nucleotide sequence ID" value="NZ_JOTP01000009.1"/>
</dbReference>
<dbReference type="FunFam" id="3.40.50.1100:FF:000016">
    <property type="entry name" value="Cysteine synthase A"/>
    <property type="match status" value="1"/>
</dbReference>
<dbReference type="OrthoDB" id="9808024at2"/>
<evidence type="ECO:0000313" key="8">
    <source>
        <dbReference type="EMBL" id="KEP26584.1"/>
    </source>
</evidence>
<dbReference type="FunFam" id="3.40.50.1100:FF:000118">
    <property type="entry name" value="Related to CYS4-cystathionine beta-synthase"/>
    <property type="match status" value="1"/>
</dbReference>
<feature type="domain" description="Tryptophan synthase beta chain-like PALP" evidence="7">
    <location>
        <begin position="7"/>
        <end position="292"/>
    </location>
</feature>
<keyword evidence="5" id="KW-0663">Pyridoxal phosphate</keyword>
<protein>
    <submittedName>
        <fullName evidence="8">Cysteine synthase</fullName>
    </submittedName>
</protein>
<dbReference type="SUPFAM" id="SSF53686">
    <property type="entry name" value="Tryptophan synthase beta subunit-like PLP-dependent enzymes"/>
    <property type="match status" value="1"/>
</dbReference>
<dbReference type="PANTHER" id="PTHR10314">
    <property type="entry name" value="CYSTATHIONINE BETA-SYNTHASE"/>
    <property type="match status" value="1"/>
</dbReference>
<dbReference type="AlphaFoldDB" id="A0A081LBF8"/>
<sequence>MAVIKDITELIGHTPLLKLSGIGIPEGVEVYAKLEMMNPGGSIKDRLGDMLIREALASGKLRPGGTIIEATAGNTGIGLALSARKHQLRTVFFVPEHFSQEKQQLMKALGAEIIHTPRKEGMKGAIDRALELEASLDNAYCVLQFKNRVNPLTYYRTLGPELWSDLQGNIDVFVAGAGSGGTFQGCAAYLKEQNKALKTVVVEPEGSILNGGEPGPHRTEGIGLEFIPDYMESSLFDEIYTVSDDDAFRMVKVAAEREGILLGSSSGAALFAALEEAKKAAPGTVIVTIFPDSSERYLSKGIYEGGK</sequence>
<dbReference type="CDD" id="cd01561">
    <property type="entry name" value="CBS_like"/>
    <property type="match status" value="1"/>
</dbReference>
<keyword evidence="4" id="KW-0808">Transferase</keyword>
<dbReference type="InterPro" id="IPR036052">
    <property type="entry name" value="TrpB-like_PALP_sf"/>
</dbReference>
<dbReference type="InterPro" id="IPR050214">
    <property type="entry name" value="Cys_Synth/Cystath_Beta-Synth"/>
</dbReference>
<dbReference type="EMBL" id="JOTP01000009">
    <property type="protein sequence ID" value="KEP26584.1"/>
    <property type="molecule type" value="Genomic_DNA"/>
</dbReference>
<dbReference type="eggNOG" id="COG0031">
    <property type="taxonomic scope" value="Bacteria"/>
</dbReference>
<evidence type="ECO:0000256" key="3">
    <source>
        <dbReference type="ARBA" id="ARBA00022605"/>
    </source>
</evidence>
<dbReference type="GO" id="GO:0016765">
    <property type="term" value="F:transferase activity, transferring alkyl or aryl (other than methyl) groups"/>
    <property type="evidence" value="ECO:0007669"/>
    <property type="project" value="UniProtKB-ARBA"/>
</dbReference>